<name>A0A246F7Y6_PSENT</name>
<dbReference type="NCBIfam" id="NF004837">
    <property type="entry name" value="PRK06187.1"/>
    <property type="match status" value="1"/>
</dbReference>
<protein>
    <submittedName>
        <fullName evidence="5">Fatty-acid--CoA ligase</fullName>
    </submittedName>
</protein>
<dbReference type="PANTHER" id="PTHR43201">
    <property type="entry name" value="ACYL-COA SYNTHETASE"/>
    <property type="match status" value="1"/>
</dbReference>
<evidence type="ECO:0000256" key="2">
    <source>
        <dbReference type="ARBA" id="ARBA00022598"/>
    </source>
</evidence>
<sequence length="518" mass="56851">MYLTQGLQRSLQQTPDKIVTLFGARRRTFAEFGERVARLAGALQALGMVPGDRVSMLALNSDRYLEYIQGTWWGGGVLNPVNTRWAVPEIVYSLDDCNTRFLLVDDHFLPMVEGIRAQARNTLVFIYAGEKQAPEGMLDYETLLAGATPVPDAGRGGDDLACIMYTGGTTGFPKGVMQTHLNLWSGCIQRMAEIHMSADERNLHVMPLFHVAGLARALCCFIAGSTHVVISTFEAGEVLQLMERERVTDSILVPTMILALLNHPDFQKRDLSHFQRLSYGASPTAGEMIEQVQAQLPQLELSHSYGLTEACPIVSTNPPENHGVEAQRSGLIRSVGRAGLGVNVKIVDEQGAEVPRGTVGEIVVRGPNIMVGYWNKPEETAKALRGGWLYTGDGAYMDEQGYLFIVDRLKDMIVSGGENVYSAEVENIIARHPAVLMCAVIGIPHEQWGEAVHAIIVRKPGAEVGEDELRAHCRESIAGYKCPKSVEFREALPLTGAGKILKRDLREPFWAGKSKAVN</sequence>
<feature type="domain" description="AMP-dependent synthetase/ligase" evidence="3">
    <location>
        <begin position="7"/>
        <end position="374"/>
    </location>
</feature>
<comment type="similarity">
    <text evidence="1">Belongs to the ATP-dependent AMP-binding enzyme family.</text>
</comment>
<gene>
    <name evidence="5" type="ORF">CEG18_15050</name>
</gene>
<dbReference type="CDD" id="cd17631">
    <property type="entry name" value="FACL_FadD13-like"/>
    <property type="match status" value="1"/>
</dbReference>
<dbReference type="Gene3D" id="3.30.300.30">
    <property type="match status" value="1"/>
</dbReference>
<evidence type="ECO:0000259" key="4">
    <source>
        <dbReference type="Pfam" id="PF13193"/>
    </source>
</evidence>
<dbReference type="AlphaFoldDB" id="A0A246F7Y6"/>
<dbReference type="RefSeq" id="WP_088418329.1">
    <property type="nucleotide sequence ID" value="NZ_NJBA01000005.1"/>
</dbReference>
<dbReference type="InterPro" id="IPR045851">
    <property type="entry name" value="AMP-bd_C_sf"/>
</dbReference>
<dbReference type="Proteomes" id="UP000198145">
    <property type="component" value="Unassembled WGS sequence"/>
</dbReference>
<dbReference type="EMBL" id="NJBA01000005">
    <property type="protein sequence ID" value="OWP49756.1"/>
    <property type="molecule type" value="Genomic_DNA"/>
</dbReference>
<organism evidence="5 6">
    <name type="scientific">Pseudomonas nitroreducens</name>
    <dbReference type="NCBI Taxonomy" id="46680"/>
    <lineage>
        <taxon>Bacteria</taxon>
        <taxon>Pseudomonadati</taxon>
        <taxon>Pseudomonadota</taxon>
        <taxon>Gammaproteobacteria</taxon>
        <taxon>Pseudomonadales</taxon>
        <taxon>Pseudomonadaceae</taxon>
        <taxon>Pseudomonas</taxon>
    </lineage>
</organism>
<dbReference type="GO" id="GO:0006631">
    <property type="term" value="P:fatty acid metabolic process"/>
    <property type="evidence" value="ECO:0007669"/>
    <property type="project" value="TreeGrafter"/>
</dbReference>
<evidence type="ECO:0000256" key="1">
    <source>
        <dbReference type="ARBA" id="ARBA00006432"/>
    </source>
</evidence>
<dbReference type="InterPro" id="IPR025110">
    <property type="entry name" value="AMP-bd_C"/>
</dbReference>
<dbReference type="InterPro" id="IPR042099">
    <property type="entry name" value="ANL_N_sf"/>
</dbReference>
<dbReference type="STRING" id="46680.GCA_000807755_00568"/>
<accession>A0A246F7Y6</accession>
<feature type="domain" description="AMP-binding enzyme C-terminal" evidence="4">
    <location>
        <begin position="424"/>
        <end position="499"/>
    </location>
</feature>
<dbReference type="Pfam" id="PF00501">
    <property type="entry name" value="AMP-binding"/>
    <property type="match status" value="1"/>
</dbReference>
<dbReference type="GO" id="GO:0031956">
    <property type="term" value="F:medium-chain fatty acid-CoA ligase activity"/>
    <property type="evidence" value="ECO:0007669"/>
    <property type="project" value="TreeGrafter"/>
</dbReference>
<reference evidence="5 6" key="1">
    <citation type="submission" date="2017-06" db="EMBL/GenBank/DDBJ databases">
        <title>Draft genome of Pseudomonas nitroreducens DF05.</title>
        <authorList>
            <person name="Iyer R."/>
        </authorList>
    </citation>
    <scope>NUCLEOTIDE SEQUENCE [LARGE SCALE GENOMIC DNA]</scope>
    <source>
        <strain evidence="5 6">DF05</strain>
    </source>
</reference>
<dbReference type="Pfam" id="PF13193">
    <property type="entry name" value="AMP-binding_C"/>
    <property type="match status" value="1"/>
</dbReference>
<evidence type="ECO:0000313" key="6">
    <source>
        <dbReference type="Proteomes" id="UP000198145"/>
    </source>
</evidence>
<comment type="caution">
    <text evidence="5">The sequence shown here is derived from an EMBL/GenBank/DDBJ whole genome shotgun (WGS) entry which is preliminary data.</text>
</comment>
<dbReference type="Gene3D" id="3.40.50.12780">
    <property type="entry name" value="N-terminal domain of ligase-like"/>
    <property type="match status" value="1"/>
</dbReference>
<dbReference type="PANTHER" id="PTHR43201:SF32">
    <property type="entry name" value="2-SUCCINYLBENZOATE--COA LIGASE, CHLOROPLASTIC_PEROXISOMAL"/>
    <property type="match status" value="1"/>
</dbReference>
<evidence type="ECO:0000259" key="3">
    <source>
        <dbReference type="Pfam" id="PF00501"/>
    </source>
</evidence>
<keyword evidence="2 5" id="KW-0436">Ligase</keyword>
<dbReference type="InterPro" id="IPR000873">
    <property type="entry name" value="AMP-dep_synth/lig_dom"/>
</dbReference>
<dbReference type="FunFam" id="3.30.300.30:FF:000008">
    <property type="entry name" value="2,3-dihydroxybenzoate-AMP ligase"/>
    <property type="match status" value="1"/>
</dbReference>
<dbReference type="SUPFAM" id="SSF56801">
    <property type="entry name" value="Acetyl-CoA synthetase-like"/>
    <property type="match status" value="1"/>
</dbReference>
<evidence type="ECO:0000313" key="5">
    <source>
        <dbReference type="EMBL" id="OWP49756.1"/>
    </source>
</evidence>
<proteinExistence type="inferred from homology"/>
<dbReference type="PROSITE" id="PS00455">
    <property type="entry name" value="AMP_BINDING"/>
    <property type="match status" value="1"/>
</dbReference>
<dbReference type="InterPro" id="IPR020845">
    <property type="entry name" value="AMP-binding_CS"/>
</dbReference>